<evidence type="ECO:0000313" key="1">
    <source>
        <dbReference type="EMBL" id="KAH7518325.1"/>
    </source>
</evidence>
<proteinExistence type="predicted"/>
<organism evidence="1 2">
    <name type="scientific">Ziziphus jujuba var. spinosa</name>
    <dbReference type="NCBI Taxonomy" id="714518"/>
    <lineage>
        <taxon>Eukaryota</taxon>
        <taxon>Viridiplantae</taxon>
        <taxon>Streptophyta</taxon>
        <taxon>Embryophyta</taxon>
        <taxon>Tracheophyta</taxon>
        <taxon>Spermatophyta</taxon>
        <taxon>Magnoliopsida</taxon>
        <taxon>eudicotyledons</taxon>
        <taxon>Gunneridae</taxon>
        <taxon>Pentapetalae</taxon>
        <taxon>rosids</taxon>
        <taxon>fabids</taxon>
        <taxon>Rosales</taxon>
        <taxon>Rhamnaceae</taxon>
        <taxon>Paliureae</taxon>
        <taxon>Ziziphus</taxon>
    </lineage>
</organism>
<dbReference type="Proteomes" id="UP000813462">
    <property type="component" value="Unassembled WGS sequence"/>
</dbReference>
<protein>
    <submittedName>
        <fullName evidence="1">Uncharacterized protein</fullName>
    </submittedName>
</protein>
<sequence>MPVPSVRFQDSSGEMTIDSLGEKKKSTWQQIDHFCLTVKKESGVEMFGGIFSASGVIVLSFRGHNVVLEI</sequence>
<evidence type="ECO:0000313" key="2">
    <source>
        <dbReference type="Proteomes" id="UP000813462"/>
    </source>
</evidence>
<comment type="caution">
    <text evidence="1">The sequence shown here is derived from an EMBL/GenBank/DDBJ whole genome shotgun (WGS) entry which is preliminary data.</text>
</comment>
<reference evidence="1" key="1">
    <citation type="journal article" date="2021" name="Front. Plant Sci.">
        <title>Chromosome-Scale Genome Assembly for Chinese Sour Jujube and Insights Into Its Genome Evolution and Domestication Signature.</title>
        <authorList>
            <person name="Shen L.-Y."/>
            <person name="Luo H."/>
            <person name="Wang X.-L."/>
            <person name="Wang X.-M."/>
            <person name="Qiu X.-J."/>
            <person name="Liu H."/>
            <person name="Zhou S.-S."/>
            <person name="Jia K.-H."/>
            <person name="Nie S."/>
            <person name="Bao Y.-T."/>
            <person name="Zhang R.-G."/>
            <person name="Yun Q.-Z."/>
            <person name="Chai Y.-H."/>
            <person name="Lu J.-Y."/>
            <person name="Li Y."/>
            <person name="Zhao S.-W."/>
            <person name="Mao J.-F."/>
            <person name="Jia S.-G."/>
            <person name="Mao Y.-M."/>
        </authorList>
    </citation>
    <scope>NUCLEOTIDE SEQUENCE</scope>
    <source>
        <strain evidence="1">AT0</strain>
        <tissue evidence="1">Leaf</tissue>
    </source>
</reference>
<dbReference type="EMBL" id="JAEACU010000009">
    <property type="protein sequence ID" value="KAH7518325.1"/>
    <property type="molecule type" value="Genomic_DNA"/>
</dbReference>
<accession>A0A978UTX5</accession>
<gene>
    <name evidence="1" type="ORF">FEM48_Zijuj09G0159400</name>
</gene>
<name>A0A978UTX5_ZIZJJ</name>
<dbReference type="AlphaFoldDB" id="A0A978UTX5"/>